<feature type="region of interest" description="Disordered" evidence="1">
    <location>
        <begin position="97"/>
        <end position="131"/>
    </location>
</feature>
<evidence type="ECO:0000313" key="3">
    <source>
        <dbReference type="EMBL" id="JAG26243.1"/>
    </source>
</evidence>
<feature type="compositionally biased region" description="Basic and acidic residues" evidence="1">
    <location>
        <begin position="103"/>
        <end position="121"/>
    </location>
</feature>
<dbReference type="EMBL" id="GBHO01017362">
    <property type="protein sequence ID" value="JAG26242.1"/>
    <property type="molecule type" value="Transcribed_RNA"/>
</dbReference>
<evidence type="ECO:0000256" key="1">
    <source>
        <dbReference type="SAM" id="MobiDB-lite"/>
    </source>
</evidence>
<reference evidence="4" key="3">
    <citation type="journal article" date="2016" name="Gigascience">
        <title>De novo construction of an expanded transcriptome assembly for the western tarnished plant bug, Lygus hesperus.</title>
        <authorList>
            <person name="Tassone E.E."/>
            <person name="Geib S.M."/>
            <person name="Hall B."/>
            <person name="Fabrick J.A."/>
            <person name="Brent C.S."/>
            <person name="Hull J.J."/>
        </authorList>
    </citation>
    <scope>NUCLEOTIDE SEQUENCE</scope>
</reference>
<proteinExistence type="predicted"/>
<sequence length="131" mass="13904">MSYLLSPVEECVLYIQVCKDFTLHCFTVRDLSILLSPSLHYLFLFWATWATSIQNPGVILPTNNDSGYVGAGTANGPSASAGAGAINGSGGVNGGGEAGCDISRNDETMSERMDSPTDLRKLPNSWTVSPE</sequence>
<gene>
    <name evidence="3" type="ORF">CM83_1400</name>
    <name evidence="2" type="ORF">CM83_1404</name>
    <name evidence="4" type="ORF">g.5886</name>
</gene>
<evidence type="ECO:0000313" key="4">
    <source>
        <dbReference type="EMBL" id="JAQ12359.1"/>
    </source>
</evidence>
<reference evidence="3" key="1">
    <citation type="journal article" date="2014" name="PLoS ONE">
        <title>Transcriptome-Based Identification of ABC Transporters in the Western Tarnished Plant Bug Lygus hesperus.</title>
        <authorList>
            <person name="Hull J.J."/>
            <person name="Chaney K."/>
            <person name="Geib S.M."/>
            <person name="Fabrick J.A."/>
            <person name="Brent C.S."/>
            <person name="Walsh D."/>
            <person name="Lavine L.C."/>
        </authorList>
    </citation>
    <scope>NUCLEOTIDE SEQUENCE</scope>
</reference>
<organism evidence="3">
    <name type="scientific">Lygus hesperus</name>
    <name type="common">Western plant bug</name>
    <dbReference type="NCBI Taxonomy" id="30085"/>
    <lineage>
        <taxon>Eukaryota</taxon>
        <taxon>Metazoa</taxon>
        <taxon>Ecdysozoa</taxon>
        <taxon>Arthropoda</taxon>
        <taxon>Hexapoda</taxon>
        <taxon>Insecta</taxon>
        <taxon>Pterygota</taxon>
        <taxon>Neoptera</taxon>
        <taxon>Paraneoptera</taxon>
        <taxon>Hemiptera</taxon>
        <taxon>Heteroptera</taxon>
        <taxon>Panheteroptera</taxon>
        <taxon>Cimicomorpha</taxon>
        <taxon>Miridae</taxon>
        <taxon>Mirini</taxon>
        <taxon>Lygus</taxon>
    </lineage>
</organism>
<protein>
    <submittedName>
        <fullName evidence="3">Uncharacterized protein</fullName>
    </submittedName>
</protein>
<dbReference type="EMBL" id="GDHC01006270">
    <property type="protein sequence ID" value="JAQ12359.1"/>
    <property type="molecule type" value="Transcribed_RNA"/>
</dbReference>
<reference evidence="3" key="2">
    <citation type="submission" date="2014-07" db="EMBL/GenBank/DDBJ databases">
        <authorList>
            <person name="Hull J."/>
        </authorList>
    </citation>
    <scope>NUCLEOTIDE SEQUENCE</scope>
</reference>
<name>A0A0A9Y562_LYGHE</name>
<accession>A0A0A9Y562</accession>
<dbReference type="EMBL" id="GBHO01017361">
    <property type="protein sequence ID" value="JAG26243.1"/>
    <property type="molecule type" value="Transcribed_RNA"/>
</dbReference>
<dbReference type="AlphaFoldDB" id="A0A0A9Y562"/>
<evidence type="ECO:0000313" key="2">
    <source>
        <dbReference type="EMBL" id="JAG26242.1"/>
    </source>
</evidence>